<feature type="compositionally biased region" description="Basic and acidic residues" evidence="1">
    <location>
        <begin position="615"/>
        <end position="624"/>
    </location>
</feature>
<reference evidence="3 4" key="1">
    <citation type="journal article" date="2024" name="BMC Genomics">
        <title>Genome assembly of redclaw crayfish (Cherax quadricarinatus) provides insights into its immune adaptation and hypoxia tolerance.</title>
        <authorList>
            <person name="Liu Z."/>
            <person name="Zheng J."/>
            <person name="Li H."/>
            <person name="Fang K."/>
            <person name="Wang S."/>
            <person name="He J."/>
            <person name="Zhou D."/>
            <person name="Weng S."/>
            <person name="Chi M."/>
            <person name="Gu Z."/>
            <person name="He J."/>
            <person name="Li F."/>
            <person name="Wang M."/>
        </authorList>
    </citation>
    <scope>NUCLEOTIDE SEQUENCE [LARGE SCALE GENOMIC DNA]</scope>
    <source>
        <strain evidence="3">ZL_2023a</strain>
    </source>
</reference>
<feature type="compositionally biased region" description="Basic and acidic residues" evidence="1">
    <location>
        <begin position="392"/>
        <end position="413"/>
    </location>
</feature>
<evidence type="ECO:0000259" key="2">
    <source>
        <dbReference type="PROSITE" id="PS50106"/>
    </source>
</evidence>
<dbReference type="PANTHER" id="PTHR15545">
    <property type="entry name" value="PDZ DOMAIN CONTAINING RING FINGER PROTEIN 3, 4"/>
    <property type="match status" value="1"/>
</dbReference>
<dbReference type="EMBL" id="JARKIK010000097">
    <property type="protein sequence ID" value="KAK8722144.1"/>
    <property type="molecule type" value="Genomic_DNA"/>
</dbReference>
<feature type="region of interest" description="Disordered" evidence="1">
    <location>
        <begin position="741"/>
        <end position="792"/>
    </location>
</feature>
<gene>
    <name evidence="3" type="ORF">OTU49_012498</name>
</gene>
<feature type="compositionally biased region" description="Polar residues" evidence="1">
    <location>
        <begin position="416"/>
        <end position="430"/>
    </location>
</feature>
<keyword evidence="4" id="KW-1185">Reference proteome</keyword>
<dbReference type="Proteomes" id="UP001445076">
    <property type="component" value="Unassembled WGS sequence"/>
</dbReference>
<proteinExistence type="predicted"/>
<evidence type="ECO:0000313" key="3">
    <source>
        <dbReference type="EMBL" id="KAK8722144.1"/>
    </source>
</evidence>
<dbReference type="InterPro" id="IPR051971">
    <property type="entry name" value="E3_ubiquitin-PDZ_ligase"/>
</dbReference>
<dbReference type="InterPro" id="IPR036034">
    <property type="entry name" value="PDZ_sf"/>
</dbReference>
<feature type="compositionally biased region" description="Pro residues" evidence="1">
    <location>
        <begin position="770"/>
        <end position="780"/>
    </location>
</feature>
<feature type="region of interest" description="Disordered" evidence="1">
    <location>
        <begin position="535"/>
        <end position="556"/>
    </location>
</feature>
<dbReference type="Pfam" id="PF00595">
    <property type="entry name" value="PDZ"/>
    <property type="match status" value="1"/>
</dbReference>
<feature type="compositionally biased region" description="Basic and acidic residues" evidence="1">
    <location>
        <begin position="431"/>
        <end position="442"/>
    </location>
</feature>
<accession>A0AAW0W148</accession>
<feature type="compositionally biased region" description="Low complexity" evidence="1">
    <location>
        <begin position="207"/>
        <end position="216"/>
    </location>
</feature>
<comment type="caution">
    <text evidence="3">The sequence shown here is derived from an EMBL/GenBank/DDBJ whole genome shotgun (WGS) entry which is preliminary data.</text>
</comment>
<feature type="compositionally biased region" description="Polar residues" evidence="1">
    <location>
        <begin position="443"/>
        <end position="455"/>
    </location>
</feature>
<feature type="region of interest" description="Disordered" evidence="1">
    <location>
        <begin position="205"/>
        <end position="246"/>
    </location>
</feature>
<feature type="compositionally biased region" description="Low complexity" evidence="1">
    <location>
        <begin position="226"/>
        <end position="236"/>
    </location>
</feature>
<dbReference type="PANTHER" id="PTHR15545:SF8">
    <property type="entry name" value="SLO-INTERACTING PROTEIN 1"/>
    <property type="match status" value="1"/>
</dbReference>
<dbReference type="SMART" id="SM00228">
    <property type="entry name" value="PDZ"/>
    <property type="match status" value="1"/>
</dbReference>
<protein>
    <recommendedName>
        <fullName evidence="2">PDZ domain-containing protein</fullName>
    </recommendedName>
</protein>
<name>A0AAW0W148_CHEQU</name>
<dbReference type="InterPro" id="IPR001478">
    <property type="entry name" value="PDZ"/>
</dbReference>
<evidence type="ECO:0000256" key="1">
    <source>
        <dbReference type="SAM" id="MobiDB-lite"/>
    </source>
</evidence>
<feature type="compositionally biased region" description="Basic and acidic residues" evidence="1">
    <location>
        <begin position="756"/>
        <end position="765"/>
    </location>
</feature>
<feature type="region of interest" description="Disordered" evidence="1">
    <location>
        <begin position="592"/>
        <end position="624"/>
    </location>
</feature>
<dbReference type="SUPFAM" id="SSF50156">
    <property type="entry name" value="PDZ domain-like"/>
    <property type="match status" value="1"/>
</dbReference>
<feature type="compositionally biased region" description="Basic and acidic residues" evidence="1">
    <location>
        <begin position="272"/>
        <end position="296"/>
    </location>
</feature>
<dbReference type="AlphaFoldDB" id="A0AAW0W148"/>
<feature type="compositionally biased region" description="Polar residues" evidence="1">
    <location>
        <begin position="173"/>
        <end position="189"/>
    </location>
</feature>
<feature type="region of interest" description="Disordered" evidence="1">
    <location>
        <begin position="272"/>
        <end position="468"/>
    </location>
</feature>
<feature type="compositionally biased region" description="Low complexity" evidence="1">
    <location>
        <begin position="594"/>
        <end position="604"/>
    </location>
</feature>
<dbReference type="PROSITE" id="PS50106">
    <property type="entry name" value="PDZ"/>
    <property type="match status" value="1"/>
</dbReference>
<feature type="compositionally biased region" description="Low complexity" evidence="1">
    <location>
        <begin position="374"/>
        <end position="388"/>
    </location>
</feature>
<feature type="compositionally biased region" description="Polar residues" evidence="1">
    <location>
        <begin position="355"/>
        <end position="373"/>
    </location>
</feature>
<dbReference type="Gene3D" id="2.30.42.10">
    <property type="match status" value="1"/>
</dbReference>
<organism evidence="3 4">
    <name type="scientific">Cherax quadricarinatus</name>
    <name type="common">Australian red claw crayfish</name>
    <dbReference type="NCBI Taxonomy" id="27406"/>
    <lineage>
        <taxon>Eukaryota</taxon>
        <taxon>Metazoa</taxon>
        <taxon>Ecdysozoa</taxon>
        <taxon>Arthropoda</taxon>
        <taxon>Crustacea</taxon>
        <taxon>Multicrustacea</taxon>
        <taxon>Malacostraca</taxon>
        <taxon>Eumalacostraca</taxon>
        <taxon>Eucarida</taxon>
        <taxon>Decapoda</taxon>
        <taxon>Pleocyemata</taxon>
        <taxon>Astacidea</taxon>
        <taxon>Parastacoidea</taxon>
        <taxon>Parastacidae</taxon>
        <taxon>Cherax</taxon>
    </lineage>
</organism>
<feature type="region of interest" description="Disordered" evidence="1">
    <location>
        <begin position="168"/>
        <end position="189"/>
    </location>
</feature>
<feature type="non-terminal residue" evidence="3">
    <location>
        <position position="1"/>
    </location>
</feature>
<feature type="domain" description="PDZ" evidence="2">
    <location>
        <begin position="30"/>
        <end position="142"/>
    </location>
</feature>
<sequence>SDSPDGDYIFPGVLPQSLSQFLEQEIDIEEIILERASSEEKLGLTLYYSNAPAPPPTHMPEQDEGVGVAEDEGLSGDDYKGVVTEVLISQIEHGTVAAKDGRLRIGDQILQINGVELTTRAQTEELFASCGTRVILLVSRTQYYDEDDLVEGEVLEDVVEEDEEVELLDANSEFHTSRSPALSTKSNTSIEKKVPYEDVGHVNTLCSSSSSSSSSSCERKPCKKASSASSTSSRGSQMRDDNKASTVDQEMVALDEKMANLAQQCEQLEATHKSNQRELEPQYKVPHEKQQKKDTKSISCRPPAKTPLPTGSESEHIYESIPDVSESDEPIYCVPYEPGRTRRRHQQTTVTSSTKQPVQQKPTPVSLQQQQHQSSGRGTRGSGTSSSSGGSGRERRAVEKQQSVERWVRENPHPRSPTNIKSTAPVTNSVKRTDAPQEERDSSSAYNTGDSTGSTHRPPPTLELSLGQDPSLRQSTLTLCPPTHDQSLQVSLESDTYSAISCDSCRRCMRLPPLHASLPQKTSGRGQESEHIINPTTTHQAHSTSHKPAHPDTESNRNYVTFLPAQTMYTNAANLQQTIWLQQQLFRQALNRESTAPSTPTTSARGLPPRAPPRTPHDQPVKMEWKVKRRPDGTRYITQRPVRNKMLKERALKINEERAGLTTDDDAVSEMKLGRYWSREERKRHLEKERERRRRHELFRRQQQQQGHHNPDEPPSALRTCTLENGVHQALWRDHSIRRKTSATLEASHKKSSVSRKRDVEDAAHGPRTPVLPPNPPPQQQPMKGLLSVTTV</sequence>
<feature type="region of interest" description="Disordered" evidence="1">
    <location>
        <begin position="682"/>
        <end position="719"/>
    </location>
</feature>
<evidence type="ECO:0000313" key="4">
    <source>
        <dbReference type="Proteomes" id="UP001445076"/>
    </source>
</evidence>